<dbReference type="Proteomes" id="UP000654075">
    <property type="component" value="Unassembled WGS sequence"/>
</dbReference>
<evidence type="ECO:0000313" key="3">
    <source>
        <dbReference type="Proteomes" id="UP000654075"/>
    </source>
</evidence>
<accession>A0A813E1R0</accession>
<dbReference type="EMBL" id="CAJNNV010005045">
    <property type="protein sequence ID" value="CAE8591583.1"/>
    <property type="molecule type" value="Genomic_DNA"/>
</dbReference>
<keyword evidence="1" id="KW-0732">Signal</keyword>
<reference evidence="2" key="1">
    <citation type="submission" date="2021-02" db="EMBL/GenBank/DDBJ databases">
        <authorList>
            <person name="Dougan E. K."/>
            <person name="Rhodes N."/>
            <person name="Thang M."/>
            <person name="Chan C."/>
        </authorList>
    </citation>
    <scope>NUCLEOTIDE SEQUENCE</scope>
</reference>
<comment type="caution">
    <text evidence="2">The sequence shown here is derived from an EMBL/GenBank/DDBJ whole genome shotgun (WGS) entry which is preliminary data.</text>
</comment>
<feature type="signal peptide" evidence="1">
    <location>
        <begin position="1"/>
        <end position="35"/>
    </location>
</feature>
<name>A0A813E1R0_POLGL</name>
<dbReference type="AlphaFoldDB" id="A0A813E1R0"/>
<organism evidence="2 3">
    <name type="scientific">Polarella glacialis</name>
    <name type="common">Dinoflagellate</name>
    <dbReference type="NCBI Taxonomy" id="89957"/>
    <lineage>
        <taxon>Eukaryota</taxon>
        <taxon>Sar</taxon>
        <taxon>Alveolata</taxon>
        <taxon>Dinophyceae</taxon>
        <taxon>Suessiales</taxon>
        <taxon>Suessiaceae</taxon>
        <taxon>Polarella</taxon>
    </lineage>
</organism>
<keyword evidence="3" id="KW-1185">Reference proteome</keyword>
<protein>
    <submittedName>
        <fullName evidence="2">Uncharacterized protein</fullName>
    </submittedName>
</protein>
<sequence>MVAFHRSSRARSVVPALASLGLVLGLRHWSGPAYAVKGTWEGAPATLKDGEFEAVLKGLEPSVSLPPITFKREGLSLSVENGHLNADYSTKFGAAHAFQLNVNDEHDWRAGLSTADASLRVRGHGPSLDNLFWEASQSGRADEVGDVQLDFNSDKEYNLTVTQDMLGELLGAKFGAKVRSTNAGVTGRLEARRQLPGHAALSYSVENPVGVYDVASSAHVGELTVPVLGGQAGLKLVHENSADSYQGSYSRKIQGGQAHVKASYKGDALGYNVSFGRSLEDLLSVDAGVHVGADEDGVYGQLTARRHLGEGVDAEYEAKARAHLGGEAGKPELAHALKLSNKLGYAQLLHGSDASPRLRVGYEFNA</sequence>
<proteinExistence type="predicted"/>
<evidence type="ECO:0000313" key="2">
    <source>
        <dbReference type="EMBL" id="CAE8591583.1"/>
    </source>
</evidence>
<feature type="chain" id="PRO_5032308418" evidence="1">
    <location>
        <begin position="36"/>
        <end position="366"/>
    </location>
</feature>
<evidence type="ECO:0000256" key="1">
    <source>
        <dbReference type="SAM" id="SignalP"/>
    </source>
</evidence>
<gene>
    <name evidence="2" type="ORF">PGLA1383_LOCUS10252</name>
</gene>